<keyword evidence="2" id="KW-0472">Membrane</keyword>
<keyword evidence="2" id="KW-1133">Transmembrane helix</keyword>
<dbReference type="PANTHER" id="PTHR31216">
    <property type="entry name" value="SERPENTINE RECEPTOR CLASS BETA-1-RELATED-RELATED"/>
    <property type="match status" value="1"/>
</dbReference>
<name>A0A7I4YNI5_HAECO</name>
<dbReference type="GO" id="GO:0004888">
    <property type="term" value="F:transmembrane signaling receptor activity"/>
    <property type="evidence" value="ECO:0007669"/>
    <property type="project" value="InterPro"/>
</dbReference>
<feature type="transmembrane region" description="Helical" evidence="2">
    <location>
        <begin position="18"/>
        <end position="39"/>
    </location>
</feature>
<evidence type="ECO:0000313" key="3">
    <source>
        <dbReference type="Proteomes" id="UP000025227"/>
    </source>
</evidence>
<dbReference type="PANTHER" id="PTHR31216:SF11">
    <property type="entry name" value="SERPENTINE RECEPTOR CLASS BETA-16-RELATED"/>
    <property type="match status" value="1"/>
</dbReference>
<keyword evidence="2" id="KW-0812">Transmembrane</keyword>
<dbReference type="WBParaSite" id="HCON_00125940-00001">
    <property type="protein sequence ID" value="HCON_00125940-00001"/>
    <property type="gene ID" value="HCON_00125940"/>
</dbReference>
<keyword evidence="3" id="KW-1185">Reference proteome</keyword>
<dbReference type="InterPro" id="IPR002184">
    <property type="entry name" value="7TM_GPCR_serpentine_rcpt_Srb"/>
</dbReference>
<organism evidence="3 4">
    <name type="scientific">Haemonchus contortus</name>
    <name type="common">Barber pole worm</name>
    <dbReference type="NCBI Taxonomy" id="6289"/>
    <lineage>
        <taxon>Eukaryota</taxon>
        <taxon>Metazoa</taxon>
        <taxon>Ecdysozoa</taxon>
        <taxon>Nematoda</taxon>
        <taxon>Chromadorea</taxon>
        <taxon>Rhabditida</taxon>
        <taxon>Rhabditina</taxon>
        <taxon>Rhabditomorpha</taxon>
        <taxon>Strongyloidea</taxon>
        <taxon>Trichostrongylidae</taxon>
        <taxon>Haemonchus</taxon>
    </lineage>
</organism>
<dbReference type="OrthoDB" id="5847472at2759"/>
<accession>A0A7I4YNI5</accession>
<protein>
    <submittedName>
        <fullName evidence="4">7TM GPCR domain containing protein</fullName>
    </submittedName>
</protein>
<evidence type="ECO:0000256" key="2">
    <source>
        <dbReference type="SAM" id="Phobius"/>
    </source>
</evidence>
<dbReference type="AlphaFoldDB" id="A0A7I4YNI5"/>
<sequence length="112" mass="13265">ITLSSKFQSNENAFTSNLLFIISSLLFVTSCFGQVFGLYLRSYLITNPLRFAYRENFDLFNYFTLLLPILSTLYFVKVKRRRMKDITNEINMKATGNDGWKNYSMMIQNQWK</sequence>
<evidence type="ECO:0000313" key="4">
    <source>
        <dbReference type="WBParaSite" id="HCON_00125940-00001"/>
    </source>
</evidence>
<feature type="transmembrane region" description="Helical" evidence="2">
    <location>
        <begin position="59"/>
        <end position="76"/>
    </location>
</feature>
<comment type="similarity">
    <text evidence="1">Belongs to the nematode receptor-like protein srb family.</text>
</comment>
<evidence type="ECO:0000256" key="1">
    <source>
        <dbReference type="ARBA" id="ARBA00006860"/>
    </source>
</evidence>
<dbReference type="GO" id="GO:0007606">
    <property type="term" value="P:sensory perception of chemical stimulus"/>
    <property type="evidence" value="ECO:0007669"/>
    <property type="project" value="InterPro"/>
</dbReference>
<reference evidence="4" key="1">
    <citation type="submission" date="2020-12" db="UniProtKB">
        <authorList>
            <consortium name="WormBaseParasite"/>
        </authorList>
    </citation>
    <scope>IDENTIFICATION</scope>
    <source>
        <strain evidence="4">MHco3</strain>
    </source>
</reference>
<dbReference type="GO" id="GO:0016020">
    <property type="term" value="C:membrane"/>
    <property type="evidence" value="ECO:0007669"/>
    <property type="project" value="InterPro"/>
</dbReference>
<proteinExistence type="inferred from homology"/>
<dbReference type="Proteomes" id="UP000025227">
    <property type="component" value="Unplaced"/>
</dbReference>